<feature type="compositionally biased region" description="Low complexity" evidence="1">
    <location>
        <begin position="147"/>
        <end position="161"/>
    </location>
</feature>
<feature type="region of interest" description="Disordered" evidence="1">
    <location>
        <begin position="518"/>
        <end position="605"/>
    </location>
</feature>
<dbReference type="Bgee" id="ENSSSAG00000070503">
    <property type="expression patterns" value="Expressed in pituitary gland and 26 other cell types or tissues"/>
</dbReference>
<dbReference type="PANTHER" id="PTHR34648">
    <property type="entry name" value="CLOCK-INTERACTING PACEMAKER"/>
    <property type="match status" value="1"/>
</dbReference>
<dbReference type="RefSeq" id="XP_013985088.1">
    <property type="nucleotide sequence ID" value="XM_014129613.2"/>
</dbReference>
<dbReference type="Proteomes" id="UP001652741">
    <property type="component" value="Chromosome ssa11"/>
</dbReference>
<evidence type="ECO:0000313" key="3">
    <source>
        <dbReference type="RefSeq" id="XP_013985088.1"/>
    </source>
</evidence>
<feature type="compositionally biased region" description="Low complexity" evidence="1">
    <location>
        <begin position="331"/>
        <end position="343"/>
    </location>
</feature>
<reference evidence="3" key="1">
    <citation type="submission" date="2025-08" db="UniProtKB">
        <authorList>
            <consortium name="RefSeq"/>
        </authorList>
    </citation>
    <scope>IDENTIFICATION</scope>
</reference>
<dbReference type="GO" id="GO:0005634">
    <property type="term" value="C:nucleus"/>
    <property type="evidence" value="ECO:0007669"/>
    <property type="project" value="TreeGrafter"/>
</dbReference>
<dbReference type="InterPro" id="IPR031602">
    <property type="entry name" value="CIPC"/>
</dbReference>
<sequence>MLIVMDAFCTARKEYSPDRAYRYIASYNVSTRELSDNINGCLKYFYIVILDEDALPSRRSVMPKEQAHFGERPERVPQGTSKNAKDKSNSATLRASQCGTHRDQEGRRMGMNGRMSQSDSEKDSEKDSGYSETGSDSVQNDLDDQRSSVSEAYRAHSSSSSLGHNLPPFEEQNPIYVIKNLLVKPSGPEQLLHRTLAWGGGWDSLSGSKAPTQLLLIQKPGVPSPVPAPNNLLDPQGQSKKGGSRSNKNHNSKNSYLPILNSYPRIAPHPSKEGSEQSREGAGDVKERSIEGQSRSKRVCTEDKREVVSTTSHLRPQQHQLHQRESRTQSHYKVSSSRSSSSHLPHHSMGGPASSSQQGSHYCHQHAKPSPSLSHSNGVGSPSVISSHTSSSTSSPSSSADSWAPETSVDLSDCLSDCSLVRQRRFLNTAEILSQSGLLAITLRTKELLRQNAATEKELTQLRQHAQLLCLAAQTGQEATQQGPNEGPSPMDKLLQAMSQSGRYPSLDWTYFNANGHNCPEKGDEAEKDSRDSNNNDKHSPSQNPLAAAPLGNHDDGTSPPSPLFALSPDPEDCPDVLASLLSISPSPPPQGQGRRHVGSAKPLCDLTMPPDSSTHRAYLL</sequence>
<feature type="compositionally biased region" description="Basic and acidic residues" evidence="1">
    <location>
        <begin position="65"/>
        <end position="75"/>
    </location>
</feature>
<gene>
    <name evidence="3" type="primary">LOC106563768</name>
</gene>
<feature type="region of interest" description="Disordered" evidence="1">
    <location>
        <begin position="219"/>
        <end position="405"/>
    </location>
</feature>
<feature type="compositionally biased region" description="Polar residues" evidence="1">
    <location>
        <begin position="89"/>
        <end position="99"/>
    </location>
</feature>
<feature type="compositionally biased region" description="Basic and acidic residues" evidence="1">
    <location>
        <begin position="119"/>
        <end position="129"/>
    </location>
</feature>
<dbReference type="OMA" id="QHTHLLC"/>
<feature type="compositionally biased region" description="Low complexity" evidence="1">
    <location>
        <begin position="381"/>
        <end position="405"/>
    </location>
</feature>
<feature type="compositionally biased region" description="Basic and acidic residues" evidence="1">
    <location>
        <begin position="519"/>
        <end position="540"/>
    </location>
</feature>
<proteinExistence type="predicted"/>
<feature type="compositionally biased region" description="Polar residues" evidence="1">
    <location>
        <begin position="371"/>
        <end position="380"/>
    </location>
</feature>
<dbReference type="GO" id="GO:0042754">
    <property type="term" value="P:negative regulation of circadian rhythm"/>
    <property type="evidence" value="ECO:0007669"/>
    <property type="project" value="InterPro"/>
</dbReference>
<dbReference type="AlphaFoldDB" id="A0A1S3L2E2"/>
<dbReference type="OrthoDB" id="6374619at2759"/>
<accession>A0A1S3L2E2</accession>
<feature type="region of interest" description="Disordered" evidence="1">
    <location>
        <begin position="61"/>
        <end position="169"/>
    </location>
</feature>
<dbReference type="PaxDb" id="8030-ENSSSAP00000089378"/>
<evidence type="ECO:0000313" key="2">
    <source>
        <dbReference type="Proteomes" id="UP001652741"/>
    </source>
</evidence>
<evidence type="ECO:0000256" key="1">
    <source>
        <dbReference type="SAM" id="MobiDB-lite"/>
    </source>
</evidence>
<dbReference type="PANTHER" id="PTHR34648:SF7">
    <property type="entry name" value="SI:CH211-132B12.7"/>
    <property type="match status" value="1"/>
</dbReference>
<dbReference type="Pfam" id="PF15800">
    <property type="entry name" value="CiPC"/>
    <property type="match status" value="1"/>
</dbReference>
<keyword evidence="2" id="KW-1185">Reference proteome</keyword>
<feature type="compositionally biased region" description="Basic and acidic residues" evidence="1">
    <location>
        <begin position="270"/>
        <end position="290"/>
    </location>
</feature>
<dbReference type="KEGG" id="sasa:106563768"/>
<dbReference type="GO" id="GO:0045892">
    <property type="term" value="P:negative regulation of DNA-templated transcription"/>
    <property type="evidence" value="ECO:0007669"/>
    <property type="project" value="InterPro"/>
</dbReference>
<name>A0A1S3L2E2_SALSA</name>
<organism evidence="2 3">
    <name type="scientific">Salmo salar</name>
    <name type="common">Atlantic salmon</name>
    <dbReference type="NCBI Taxonomy" id="8030"/>
    <lineage>
        <taxon>Eukaryota</taxon>
        <taxon>Metazoa</taxon>
        <taxon>Chordata</taxon>
        <taxon>Craniata</taxon>
        <taxon>Vertebrata</taxon>
        <taxon>Euteleostomi</taxon>
        <taxon>Actinopterygii</taxon>
        <taxon>Neopterygii</taxon>
        <taxon>Teleostei</taxon>
        <taxon>Protacanthopterygii</taxon>
        <taxon>Salmoniformes</taxon>
        <taxon>Salmonidae</taxon>
        <taxon>Salmoninae</taxon>
        <taxon>Salmo</taxon>
    </lineage>
</organism>
<protein>
    <submittedName>
        <fullName evidence="3">CLOCK-interacting pacemaker isoform X1</fullName>
    </submittedName>
</protein>
<dbReference type="GeneID" id="106563768"/>